<accession>A0AAV2FLA1</accession>
<name>A0AAV2FLA1_9ROSI</name>
<dbReference type="Proteomes" id="UP001497516">
    <property type="component" value="Chromosome 6"/>
</dbReference>
<gene>
    <name evidence="1" type="ORF">LTRI10_LOCUS38734</name>
</gene>
<sequence>MAFRKNRPKSVMVPLCNLPKMDPEEIRQNWPWMDLIVVEELPQAESTIFILQNPRKMAFQKKIAQIITKMPSQNILAQFGA</sequence>
<proteinExistence type="predicted"/>
<organism evidence="1 2">
    <name type="scientific">Linum trigynum</name>
    <dbReference type="NCBI Taxonomy" id="586398"/>
    <lineage>
        <taxon>Eukaryota</taxon>
        <taxon>Viridiplantae</taxon>
        <taxon>Streptophyta</taxon>
        <taxon>Embryophyta</taxon>
        <taxon>Tracheophyta</taxon>
        <taxon>Spermatophyta</taxon>
        <taxon>Magnoliopsida</taxon>
        <taxon>eudicotyledons</taxon>
        <taxon>Gunneridae</taxon>
        <taxon>Pentapetalae</taxon>
        <taxon>rosids</taxon>
        <taxon>fabids</taxon>
        <taxon>Malpighiales</taxon>
        <taxon>Linaceae</taxon>
        <taxon>Linum</taxon>
    </lineage>
</organism>
<dbReference type="AlphaFoldDB" id="A0AAV2FLA1"/>
<evidence type="ECO:0000313" key="1">
    <source>
        <dbReference type="EMBL" id="CAL1398503.1"/>
    </source>
</evidence>
<evidence type="ECO:0000313" key="2">
    <source>
        <dbReference type="Proteomes" id="UP001497516"/>
    </source>
</evidence>
<reference evidence="1 2" key="1">
    <citation type="submission" date="2024-04" db="EMBL/GenBank/DDBJ databases">
        <authorList>
            <person name="Fracassetti M."/>
        </authorList>
    </citation>
    <scope>NUCLEOTIDE SEQUENCE [LARGE SCALE GENOMIC DNA]</scope>
</reference>
<keyword evidence="2" id="KW-1185">Reference proteome</keyword>
<dbReference type="EMBL" id="OZ034819">
    <property type="protein sequence ID" value="CAL1398503.1"/>
    <property type="molecule type" value="Genomic_DNA"/>
</dbReference>
<protein>
    <submittedName>
        <fullName evidence="1">Uncharacterized protein</fullName>
    </submittedName>
</protein>